<dbReference type="Pfam" id="PF00348">
    <property type="entry name" value="polyprenyl_synt"/>
    <property type="match status" value="1"/>
</dbReference>
<protein>
    <submittedName>
        <fullName evidence="10">Heterodimeric geranylgeranyl pyrophosphate synthase large subunit 1- chloroplastic</fullName>
    </submittedName>
</protein>
<evidence type="ECO:0000256" key="1">
    <source>
        <dbReference type="ARBA" id="ARBA00001946"/>
    </source>
</evidence>
<dbReference type="SFLD" id="SFLDG01017">
    <property type="entry name" value="Polyprenyl_Transferase_Like"/>
    <property type="match status" value="1"/>
</dbReference>
<dbReference type="GO" id="GO:0046872">
    <property type="term" value="F:metal ion binding"/>
    <property type="evidence" value="ECO:0007669"/>
    <property type="project" value="UniProtKB-KW"/>
</dbReference>
<accession>A0A9N7R6X6</accession>
<dbReference type="PANTHER" id="PTHR43281:SF24">
    <property type="entry name" value="OS07G0580900 PROTEIN"/>
    <property type="match status" value="1"/>
</dbReference>
<dbReference type="PROSITE" id="PS00444">
    <property type="entry name" value="POLYPRENYL_SYNTHASE_2"/>
    <property type="match status" value="1"/>
</dbReference>
<dbReference type="PROSITE" id="PS00723">
    <property type="entry name" value="POLYPRENYL_SYNTHASE_1"/>
    <property type="match status" value="1"/>
</dbReference>
<organism evidence="10 11">
    <name type="scientific">Striga hermonthica</name>
    <name type="common">Purple witchweed</name>
    <name type="synonym">Buchnera hermonthica</name>
    <dbReference type="NCBI Taxonomy" id="68872"/>
    <lineage>
        <taxon>Eukaryota</taxon>
        <taxon>Viridiplantae</taxon>
        <taxon>Streptophyta</taxon>
        <taxon>Embryophyta</taxon>
        <taxon>Tracheophyta</taxon>
        <taxon>Spermatophyta</taxon>
        <taxon>Magnoliopsida</taxon>
        <taxon>eudicotyledons</taxon>
        <taxon>Gunneridae</taxon>
        <taxon>Pentapetalae</taxon>
        <taxon>asterids</taxon>
        <taxon>lamiids</taxon>
        <taxon>Lamiales</taxon>
        <taxon>Orobanchaceae</taxon>
        <taxon>Buchnereae</taxon>
        <taxon>Striga</taxon>
    </lineage>
</organism>
<keyword evidence="4 8" id="KW-0808">Transferase</keyword>
<comment type="pathway">
    <text evidence="2">Isoprenoid biosynthesis.</text>
</comment>
<dbReference type="InterPro" id="IPR053378">
    <property type="entry name" value="Prenyl_diphosphate_synthase"/>
</dbReference>
<comment type="caution">
    <text evidence="10">The sequence shown here is derived from an EMBL/GenBank/DDBJ whole genome shotgun (WGS) entry which is preliminary data.</text>
</comment>
<evidence type="ECO:0000256" key="9">
    <source>
        <dbReference type="SAM" id="MobiDB-lite"/>
    </source>
</evidence>
<dbReference type="EMBL" id="CACSLK010012206">
    <property type="protein sequence ID" value="CAA0814397.1"/>
    <property type="molecule type" value="Genomic_DNA"/>
</dbReference>
<proteinExistence type="inferred from homology"/>
<evidence type="ECO:0000256" key="3">
    <source>
        <dbReference type="ARBA" id="ARBA00006706"/>
    </source>
</evidence>
<evidence type="ECO:0000256" key="7">
    <source>
        <dbReference type="ARBA" id="ARBA00023229"/>
    </source>
</evidence>
<dbReference type="SFLD" id="SFLDS00005">
    <property type="entry name" value="Isoprenoid_Synthase_Type_I"/>
    <property type="match status" value="1"/>
</dbReference>
<evidence type="ECO:0000256" key="4">
    <source>
        <dbReference type="ARBA" id="ARBA00022679"/>
    </source>
</evidence>
<dbReference type="FunFam" id="1.10.600.10:FF:000001">
    <property type="entry name" value="Geranylgeranyl diphosphate synthase"/>
    <property type="match status" value="1"/>
</dbReference>
<evidence type="ECO:0000256" key="2">
    <source>
        <dbReference type="ARBA" id="ARBA00005128"/>
    </source>
</evidence>
<dbReference type="InterPro" id="IPR000092">
    <property type="entry name" value="Polyprenyl_synt"/>
</dbReference>
<dbReference type="GO" id="GO:0008299">
    <property type="term" value="P:isoprenoid biosynthetic process"/>
    <property type="evidence" value="ECO:0007669"/>
    <property type="project" value="UniProtKB-KW"/>
</dbReference>
<comment type="cofactor">
    <cofactor evidence="1">
        <name>Mg(2+)</name>
        <dbReference type="ChEBI" id="CHEBI:18420"/>
    </cofactor>
</comment>
<dbReference type="GO" id="GO:0005737">
    <property type="term" value="C:cytoplasm"/>
    <property type="evidence" value="ECO:0007669"/>
    <property type="project" value="UniProtKB-ARBA"/>
</dbReference>
<name>A0A9N7R6X6_STRHE</name>
<evidence type="ECO:0000256" key="6">
    <source>
        <dbReference type="ARBA" id="ARBA00022842"/>
    </source>
</evidence>
<dbReference type="SUPFAM" id="SSF48576">
    <property type="entry name" value="Terpenoid synthases"/>
    <property type="match status" value="1"/>
</dbReference>
<evidence type="ECO:0000256" key="8">
    <source>
        <dbReference type="RuleBase" id="RU004466"/>
    </source>
</evidence>
<keyword evidence="11" id="KW-1185">Reference proteome</keyword>
<dbReference type="GO" id="GO:0004311">
    <property type="term" value="F:geranylgeranyl diphosphate synthase activity"/>
    <property type="evidence" value="ECO:0007669"/>
    <property type="project" value="TreeGrafter"/>
</dbReference>
<dbReference type="InterPro" id="IPR033749">
    <property type="entry name" value="Polyprenyl_synt_CS"/>
</dbReference>
<gene>
    <name evidence="10" type="ORF">SHERM_14692</name>
</gene>
<evidence type="ECO:0000313" key="10">
    <source>
        <dbReference type="EMBL" id="CAA0814397.1"/>
    </source>
</evidence>
<dbReference type="OrthoDB" id="6921389at2759"/>
<comment type="similarity">
    <text evidence="3 8">Belongs to the FPP/GGPP synthase family.</text>
</comment>
<reference evidence="10" key="1">
    <citation type="submission" date="2019-12" db="EMBL/GenBank/DDBJ databases">
        <authorList>
            <person name="Scholes J."/>
        </authorList>
    </citation>
    <scope>NUCLEOTIDE SEQUENCE</scope>
</reference>
<dbReference type="PANTHER" id="PTHR43281">
    <property type="entry name" value="FARNESYL DIPHOSPHATE SYNTHASE"/>
    <property type="match status" value="1"/>
</dbReference>
<dbReference type="CDD" id="cd00685">
    <property type="entry name" value="Trans_IPPS_HT"/>
    <property type="match status" value="1"/>
</dbReference>
<dbReference type="AlphaFoldDB" id="A0A9N7R6X6"/>
<dbReference type="InterPro" id="IPR008949">
    <property type="entry name" value="Isoprenoid_synthase_dom_sf"/>
</dbReference>
<dbReference type="NCBIfam" id="NF045485">
    <property type="entry name" value="FPPsyn"/>
    <property type="match status" value="1"/>
</dbReference>
<keyword evidence="7" id="KW-0414">Isoprene biosynthesis</keyword>
<keyword evidence="5" id="KW-0479">Metal-binding</keyword>
<sequence length="386" mass="42362">MSTLVTPVSTWTQRRSTIDLQVLSSRSVFPISFFSPKKPSKKPIRISSNTPSAVLTKEQQEGKDNEKAAAAAAFDFKRYMLDKANSVNAALEAAVPLREPLRIHESMRYSLLAGGKRVRPVLCIAACELAGGDEATAMPAACAVEMIHTMSLMHDDLPCMDNDDLRRGKPTNHKIYGEDVAVLAGDALLAFSFEHMATATKGVPPERIVRAVGELARCIGSEGLVAGQVVDICSEGMTEVGLDHLEFIHLHKTAALLEGSVVLGAILGGANDEEVEKLRKFARCIGLLFQVVDDILDVTKSSDELGKTAGKDLVADKTTYPKLLGIEKSREFAERLNREAREQLAGFDQGILFINKYIIFSNMDSWNFVCHEEIFLDLYLYGQIDK</sequence>
<keyword evidence="6" id="KW-0460">Magnesium</keyword>
<evidence type="ECO:0000256" key="5">
    <source>
        <dbReference type="ARBA" id="ARBA00022723"/>
    </source>
</evidence>
<dbReference type="Gene3D" id="1.10.600.10">
    <property type="entry name" value="Farnesyl Diphosphate Synthase"/>
    <property type="match status" value="1"/>
</dbReference>
<feature type="region of interest" description="Disordered" evidence="9">
    <location>
        <begin position="37"/>
        <end position="66"/>
    </location>
</feature>
<evidence type="ECO:0000313" key="11">
    <source>
        <dbReference type="Proteomes" id="UP001153555"/>
    </source>
</evidence>
<dbReference type="Proteomes" id="UP001153555">
    <property type="component" value="Unassembled WGS sequence"/>
</dbReference>